<evidence type="ECO:0000313" key="3">
    <source>
        <dbReference type="Proteomes" id="UP000030001"/>
    </source>
</evidence>
<feature type="domain" description="HTH cro/C1-type" evidence="1">
    <location>
        <begin position="11"/>
        <end position="60"/>
    </location>
</feature>
<dbReference type="AlphaFoldDB" id="A0A099YD18"/>
<dbReference type="PROSITE" id="PS50943">
    <property type="entry name" value="HTH_CROC1"/>
    <property type="match status" value="1"/>
</dbReference>
<sequence>MWEVIEVHLMEQNMKPIELAEKAGISTGTLSDLKSGRLKNPSFKLLEKIADVLNIDMNEFRGLS</sequence>
<dbReference type="Gene3D" id="1.10.260.40">
    <property type="entry name" value="lambda repressor-like DNA-binding domains"/>
    <property type="match status" value="1"/>
</dbReference>
<dbReference type="SUPFAM" id="SSF47413">
    <property type="entry name" value="lambda repressor-like DNA-binding domains"/>
    <property type="match status" value="1"/>
</dbReference>
<proteinExistence type="predicted"/>
<reference evidence="2 3" key="1">
    <citation type="submission" date="2014-09" db="EMBL/GenBank/DDBJ databases">
        <title>Lactobacillus mucosae CRL573 Genome Sequencing.</title>
        <authorList>
            <person name="Bleckwedel J."/>
            <person name="Teran L.C."/>
            <person name="Bonacina J."/>
            <person name="Saavedra L."/>
            <person name="Mozzi F.B."/>
            <person name="Raya R.R."/>
        </authorList>
    </citation>
    <scope>NUCLEOTIDE SEQUENCE [LARGE SCALE GENOMIC DNA]</scope>
    <source>
        <strain evidence="2 3">CRL573</strain>
    </source>
</reference>
<dbReference type="GO" id="GO:0003677">
    <property type="term" value="F:DNA binding"/>
    <property type="evidence" value="ECO:0007669"/>
    <property type="project" value="InterPro"/>
</dbReference>
<dbReference type="EMBL" id="JROC01000033">
    <property type="protein sequence ID" value="KGL66793.1"/>
    <property type="molecule type" value="Genomic_DNA"/>
</dbReference>
<comment type="caution">
    <text evidence="2">The sequence shown here is derived from an EMBL/GenBank/DDBJ whole genome shotgun (WGS) entry which is preliminary data.</text>
</comment>
<dbReference type="CDD" id="cd00093">
    <property type="entry name" value="HTH_XRE"/>
    <property type="match status" value="1"/>
</dbReference>
<dbReference type="Pfam" id="PF13443">
    <property type="entry name" value="HTH_26"/>
    <property type="match status" value="1"/>
</dbReference>
<dbReference type="SMART" id="SM00530">
    <property type="entry name" value="HTH_XRE"/>
    <property type="match status" value="1"/>
</dbReference>
<gene>
    <name evidence="2" type="ORF">LX03_06475</name>
</gene>
<accession>A0A099YD18</accession>
<name>A0A099YD18_LIMMU</name>
<organism evidence="2 3">
    <name type="scientific">Limosilactobacillus mucosae</name>
    <name type="common">Lactobacillus mucosae</name>
    <dbReference type="NCBI Taxonomy" id="97478"/>
    <lineage>
        <taxon>Bacteria</taxon>
        <taxon>Bacillati</taxon>
        <taxon>Bacillota</taxon>
        <taxon>Bacilli</taxon>
        <taxon>Lactobacillales</taxon>
        <taxon>Lactobacillaceae</taxon>
        <taxon>Limosilactobacillus</taxon>
    </lineage>
</organism>
<protein>
    <recommendedName>
        <fullName evidence="1">HTH cro/C1-type domain-containing protein</fullName>
    </recommendedName>
</protein>
<dbReference type="InterPro" id="IPR001387">
    <property type="entry name" value="Cro/C1-type_HTH"/>
</dbReference>
<dbReference type="Proteomes" id="UP000030001">
    <property type="component" value="Unassembled WGS sequence"/>
</dbReference>
<dbReference type="InterPro" id="IPR010982">
    <property type="entry name" value="Lambda_DNA-bd_dom_sf"/>
</dbReference>
<evidence type="ECO:0000313" key="2">
    <source>
        <dbReference type="EMBL" id="KGL66793.1"/>
    </source>
</evidence>
<evidence type="ECO:0000259" key="1">
    <source>
        <dbReference type="PROSITE" id="PS50943"/>
    </source>
</evidence>